<sequence length="361" mass="38747">MVRYRRRRDHPSLHLPDQRNLQDRYQQMMTPTNHELLVGERIDQLMSLEMRPLRGKGLPSGYVSQLYRICREHHGEPLAMLAAKKLAGVLSPGKVVVIATGAGIAPNLPYGETDGPPGALALARALAEGFDCHVLIATEHDHLPPVEACRNVIQSQLTGRGSISGVSFAKGKAEGMKMCESIFSDLNPVSIIFVERDGPNAEGIFHGVRGDFRTPDQVGHLYLLADMAHQKQVLTIGIGDGGNEVGFGAVREQVALAHPYGAKSHGEFPSGVITVTSTDVVVAASVSNWGAYAVTAALAWLLKRLDLTHIPECEKALIAACVAAGARDGATSLQEEAVDGIDLETHMAFTRMLGSIISISL</sequence>
<evidence type="ECO:0000313" key="3">
    <source>
        <dbReference type="Proteomes" id="UP000780690"/>
    </source>
</evidence>
<evidence type="ECO:0000313" key="2">
    <source>
        <dbReference type="EMBL" id="NIF02496.1"/>
    </source>
</evidence>
<proteinExistence type="predicted"/>
<gene>
    <name evidence="2" type="ORF">F3J38_20960</name>
</gene>
<keyword evidence="3" id="KW-1185">Reference proteome</keyword>
<dbReference type="PANTHER" id="PTHR32022:SF10">
    <property type="entry name" value="D-GLUTAMATE CYCLASE, MITOCHONDRIAL"/>
    <property type="match status" value="1"/>
</dbReference>
<reference evidence="2 3" key="1">
    <citation type="journal article" date="2019" name="bioRxiv">
        <title>Bacteria contribute to plant secondary compound degradation in a generalist herbivore system.</title>
        <authorList>
            <person name="Francoeur C.B."/>
            <person name="Khadempour L."/>
            <person name="Moreira-Soto R.D."/>
            <person name="Gotting K."/>
            <person name="Book A.J."/>
            <person name="Pinto-Tomas A.A."/>
            <person name="Keefover-Ring K."/>
            <person name="Currie C.R."/>
        </authorList>
    </citation>
    <scope>NUCLEOTIDE SEQUENCE [LARGE SCALE GENOMIC DNA]</scope>
    <source>
        <strain evidence="2 3">Acro-805</strain>
    </source>
</reference>
<dbReference type="PANTHER" id="PTHR32022">
    <property type="entry name" value="D-GLUTAMATE CYCLASE, MITOCHONDRIAL"/>
    <property type="match status" value="1"/>
</dbReference>
<name>A0ABX0R4N5_9GAMM</name>
<dbReference type="Pfam" id="PF14336">
    <property type="entry name" value="GLUCM-like_C"/>
    <property type="match status" value="1"/>
</dbReference>
<evidence type="ECO:0000259" key="1">
    <source>
        <dbReference type="Pfam" id="PF14336"/>
    </source>
</evidence>
<accession>A0ABX0R4N5</accession>
<comment type="caution">
    <text evidence="2">The sequence shown here is derived from an EMBL/GenBank/DDBJ whole genome shotgun (WGS) entry which is preliminary data.</text>
</comment>
<dbReference type="EMBL" id="VWXD01000008">
    <property type="protein sequence ID" value="NIF02496.1"/>
    <property type="molecule type" value="Genomic_DNA"/>
</dbReference>
<dbReference type="Proteomes" id="UP000780690">
    <property type="component" value="Unassembled WGS sequence"/>
</dbReference>
<protein>
    <submittedName>
        <fullName evidence="2">DUF4392 domain-containing protein</fullName>
    </submittedName>
</protein>
<dbReference type="Gene3D" id="3.90.1640.20">
    <property type="entry name" value="TON_0340"/>
    <property type="match status" value="1"/>
</dbReference>
<organism evidence="2 3">
    <name type="scientific">Candidatus Pantoea formicae</name>
    <dbReference type="NCBI Taxonomy" id="2608355"/>
    <lineage>
        <taxon>Bacteria</taxon>
        <taxon>Pseudomonadati</taxon>
        <taxon>Pseudomonadota</taxon>
        <taxon>Gammaproteobacteria</taxon>
        <taxon>Enterobacterales</taxon>
        <taxon>Erwiniaceae</taxon>
        <taxon>Pantoea</taxon>
    </lineage>
</organism>
<dbReference type="InterPro" id="IPR025504">
    <property type="entry name" value="GLUCM_C"/>
</dbReference>
<feature type="domain" description="D-glutamate cyclase-like C-terminal" evidence="1">
    <location>
        <begin position="85"/>
        <end position="351"/>
    </location>
</feature>